<reference evidence="2" key="1">
    <citation type="journal article" date="2019" name="bioRxiv">
        <title>The Genome of the Zebra Mussel, Dreissena polymorpha: A Resource for Invasive Species Research.</title>
        <authorList>
            <person name="McCartney M.A."/>
            <person name="Auch B."/>
            <person name="Kono T."/>
            <person name="Mallez S."/>
            <person name="Zhang Y."/>
            <person name="Obille A."/>
            <person name="Becker A."/>
            <person name="Abrahante J.E."/>
            <person name="Garbe J."/>
            <person name="Badalamenti J.P."/>
            <person name="Herman A."/>
            <person name="Mangelson H."/>
            <person name="Liachko I."/>
            <person name="Sullivan S."/>
            <person name="Sone E.D."/>
            <person name="Koren S."/>
            <person name="Silverstein K.A.T."/>
            <person name="Beckman K.B."/>
            <person name="Gohl D.M."/>
        </authorList>
    </citation>
    <scope>NUCLEOTIDE SEQUENCE</scope>
    <source>
        <strain evidence="2">Duluth1</strain>
        <tissue evidence="2">Whole animal</tissue>
    </source>
</reference>
<dbReference type="PANTHER" id="PTHR36299:SF2">
    <property type="entry name" value="DUF4773 DOMAIN-CONTAINING PROTEIN"/>
    <property type="match status" value="1"/>
</dbReference>
<protein>
    <recommendedName>
        <fullName evidence="1">DUF4773 domain-containing protein</fullName>
    </recommendedName>
</protein>
<keyword evidence="3" id="KW-1185">Reference proteome</keyword>
<evidence type="ECO:0000313" key="2">
    <source>
        <dbReference type="EMBL" id="KAH3790078.1"/>
    </source>
</evidence>
<comment type="caution">
    <text evidence="2">The sequence shown here is derived from an EMBL/GenBank/DDBJ whole genome shotgun (WGS) entry which is preliminary data.</text>
</comment>
<feature type="domain" description="DUF4773" evidence="1">
    <location>
        <begin position="159"/>
        <end position="264"/>
    </location>
</feature>
<dbReference type="PANTHER" id="PTHR36299">
    <property type="entry name" value="AGAP008005-PA"/>
    <property type="match status" value="1"/>
</dbReference>
<evidence type="ECO:0000313" key="3">
    <source>
        <dbReference type="Proteomes" id="UP000828390"/>
    </source>
</evidence>
<dbReference type="EMBL" id="JAIWYP010000008">
    <property type="protein sequence ID" value="KAH3790078.1"/>
    <property type="molecule type" value="Genomic_DNA"/>
</dbReference>
<evidence type="ECO:0000259" key="1">
    <source>
        <dbReference type="Pfam" id="PF15998"/>
    </source>
</evidence>
<organism evidence="2 3">
    <name type="scientific">Dreissena polymorpha</name>
    <name type="common">Zebra mussel</name>
    <name type="synonym">Mytilus polymorpha</name>
    <dbReference type="NCBI Taxonomy" id="45954"/>
    <lineage>
        <taxon>Eukaryota</taxon>
        <taxon>Metazoa</taxon>
        <taxon>Spiralia</taxon>
        <taxon>Lophotrochozoa</taxon>
        <taxon>Mollusca</taxon>
        <taxon>Bivalvia</taxon>
        <taxon>Autobranchia</taxon>
        <taxon>Heteroconchia</taxon>
        <taxon>Euheterodonta</taxon>
        <taxon>Imparidentia</taxon>
        <taxon>Neoheterodontei</taxon>
        <taxon>Myida</taxon>
        <taxon>Dreissenoidea</taxon>
        <taxon>Dreissenidae</taxon>
        <taxon>Dreissena</taxon>
    </lineage>
</organism>
<reference evidence="2" key="2">
    <citation type="submission" date="2020-11" db="EMBL/GenBank/DDBJ databases">
        <authorList>
            <person name="McCartney M.A."/>
            <person name="Auch B."/>
            <person name="Kono T."/>
            <person name="Mallez S."/>
            <person name="Becker A."/>
            <person name="Gohl D.M."/>
            <person name="Silverstein K.A.T."/>
            <person name="Koren S."/>
            <person name="Bechman K.B."/>
            <person name="Herman A."/>
            <person name="Abrahante J.E."/>
            <person name="Garbe J."/>
        </authorList>
    </citation>
    <scope>NUCLEOTIDE SEQUENCE</scope>
    <source>
        <strain evidence="2">Duluth1</strain>
        <tissue evidence="2">Whole animal</tissue>
    </source>
</reference>
<dbReference type="AlphaFoldDB" id="A0A9D4F2Z9"/>
<gene>
    <name evidence="2" type="ORF">DPMN_168273</name>
</gene>
<proteinExistence type="predicted"/>
<sequence length="451" mass="48951">MIVPVKLYVQTYTLKAHGIDSHIHMTYSGTFLIWKIYSLHVVLTCCQGKTIITDDKDNEDAMVKLLQLLTSVQFAQTPDVGSHGNQRTGSADVVDLKTPDVGIHFGQDAVSVDVTDEQTSDVGIHGDQEVVPVDFTDAVLKEIMAEITEDVDIDLSKGCTHGKCEFCKRAKWFKVCVEASIVGLGFEVTVSLNGKTIYHKEISVRNPPPICFNRIPGLSKLADVCLVVYDVDLVNKKACVKITFKVKIGPIKKKFSIKIACFKIPLASLQETDQASDNASGALTLNGSSDNASGALTLNGSSDNASGALTLNGSSDNASGALTLNGSSDNASGALTLNGSSDNAGRGSLSTDLLITRVERSLSTDLLITRVERSLSMDLLITRVERSLSTDLLITRVERSLSTDLLITRVERSLSTESIRLDLSINIDTHSQYSLLGLLLYFYFFTFKWAI</sequence>
<dbReference type="InterPro" id="IPR031941">
    <property type="entry name" value="DUF4773"/>
</dbReference>
<name>A0A9D4F2Z9_DREPO</name>
<accession>A0A9D4F2Z9</accession>
<dbReference type="Pfam" id="PF15998">
    <property type="entry name" value="DUF4773"/>
    <property type="match status" value="1"/>
</dbReference>
<dbReference type="Proteomes" id="UP000828390">
    <property type="component" value="Unassembled WGS sequence"/>
</dbReference>